<evidence type="ECO:0000256" key="1">
    <source>
        <dbReference type="ARBA" id="ARBA00005054"/>
    </source>
</evidence>
<dbReference type="PROSITE" id="PS00373">
    <property type="entry name" value="GART"/>
    <property type="match status" value="1"/>
</dbReference>
<organism evidence="8 9">
    <name type="scientific">Selenomonas dianae</name>
    <dbReference type="NCBI Taxonomy" id="135079"/>
    <lineage>
        <taxon>Bacteria</taxon>
        <taxon>Bacillati</taxon>
        <taxon>Bacillota</taxon>
        <taxon>Negativicutes</taxon>
        <taxon>Selenomonadales</taxon>
        <taxon>Selenomonadaceae</taxon>
        <taxon>Selenomonas</taxon>
    </lineage>
</organism>
<feature type="binding site" evidence="6">
    <location>
        <begin position="92"/>
        <end position="95"/>
    </location>
    <ligand>
        <name>(6R)-10-formyltetrahydrofolate</name>
        <dbReference type="ChEBI" id="CHEBI:195366"/>
    </ligand>
</feature>
<evidence type="ECO:0000256" key="6">
    <source>
        <dbReference type="HAMAP-Rule" id="MF_01930"/>
    </source>
</evidence>
<feature type="active site" description="Proton donor" evidence="6">
    <location>
        <position position="111"/>
    </location>
</feature>
<proteinExistence type="inferred from homology"/>
<dbReference type="InterPro" id="IPR002376">
    <property type="entry name" value="Formyl_transf_N"/>
</dbReference>
<dbReference type="Pfam" id="PF00551">
    <property type="entry name" value="Formyl_trans_N"/>
    <property type="match status" value="1"/>
</dbReference>
<reference evidence="8 9" key="1">
    <citation type="journal article" date="2019" name="Int. J. Syst. Evol. Microbiol.">
        <title>The Global Catalogue of Microorganisms (GCM) 10K type strain sequencing project: providing services to taxonomists for standard genome sequencing and annotation.</title>
        <authorList>
            <consortium name="The Broad Institute Genomics Platform"/>
            <consortium name="The Broad Institute Genome Sequencing Center for Infectious Disease"/>
            <person name="Wu L."/>
            <person name="Ma J."/>
        </authorList>
    </citation>
    <scope>NUCLEOTIDE SEQUENCE [LARGE SCALE GENOMIC DNA]</scope>
    <source>
        <strain evidence="8 9">JCM 8542</strain>
    </source>
</reference>
<dbReference type="NCBIfam" id="TIGR00639">
    <property type="entry name" value="PurN"/>
    <property type="match status" value="1"/>
</dbReference>
<keyword evidence="9" id="KW-1185">Reference proteome</keyword>
<keyword evidence="2 6" id="KW-0808">Transferase</keyword>
<evidence type="ECO:0000259" key="7">
    <source>
        <dbReference type="Pfam" id="PF00551"/>
    </source>
</evidence>
<feature type="binding site" evidence="6">
    <location>
        <position position="67"/>
    </location>
    <ligand>
        <name>(6R)-10-formyltetrahydrofolate</name>
        <dbReference type="ChEBI" id="CHEBI:195366"/>
    </ligand>
</feature>
<accession>A0ABN0SYK3</accession>
<dbReference type="RefSeq" id="WP_304988359.1">
    <property type="nucleotide sequence ID" value="NZ_BAAACR010000004.1"/>
</dbReference>
<comment type="pathway">
    <text evidence="1 6">Purine metabolism; IMP biosynthesis via de novo pathway; N(2)-formyl-N(1)-(5-phospho-D-ribosyl)glycinamide from N(1)-(5-phospho-D-ribosyl)glycinamide (10-formyl THF route): step 1/1.</text>
</comment>
<evidence type="ECO:0000256" key="5">
    <source>
        <dbReference type="ARBA" id="ARBA00047664"/>
    </source>
</evidence>
<dbReference type="Gene3D" id="3.40.50.170">
    <property type="entry name" value="Formyl transferase, N-terminal domain"/>
    <property type="match status" value="1"/>
</dbReference>
<sequence length="210" mass="22836">MREERLGILCSGRGSNLASIMEAVERGEIPAEIAVVIADKSEAYALERARAKGIPAVAVIYQDYAQRADFERAMLDELHAHGVTLVILAGFMRILSPVFVHAYTGRILNIHPALLPSFPGAHAHRDALAYGVKVSGCTVHFVDEGMDSGPVILQAVVPVMEDDTENTLAARVLEQEHRIFPEAIKLYVEGRLRTVGRKVHILPVVGGGLL</sequence>
<dbReference type="CDD" id="cd08645">
    <property type="entry name" value="FMT_core_GART"/>
    <property type="match status" value="1"/>
</dbReference>
<dbReference type="HAMAP" id="MF_01930">
    <property type="entry name" value="PurN"/>
    <property type="match status" value="1"/>
</dbReference>
<dbReference type="InterPro" id="IPR004607">
    <property type="entry name" value="GART"/>
</dbReference>
<feature type="binding site" evidence="6">
    <location>
        <begin position="14"/>
        <end position="16"/>
    </location>
    <ligand>
        <name>N(1)-(5-phospho-beta-D-ribosyl)glycinamide</name>
        <dbReference type="ChEBI" id="CHEBI:143788"/>
    </ligand>
</feature>
<comment type="function">
    <text evidence="6">Catalyzes the transfer of a formyl group from 10-formyltetrahydrofolate to 5-phospho-ribosyl-glycinamide (GAR), producing 5-phospho-ribosyl-N-formylglycinamide (FGAR) and tetrahydrofolate.</text>
</comment>
<feature type="binding site" evidence="6">
    <location>
        <position position="109"/>
    </location>
    <ligand>
        <name>(6R)-10-formyltetrahydrofolate</name>
        <dbReference type="ChEBI" id="CHEBI:195366"/>
    </ligand>
</feature>
<dbReference type="InterPro" id="IPR036477">
    <property type="entry name" value="Formyl_transf_N_sf"/>
</dbReference>
<protein>
    <recommendedName>
        <fullName evidence="6">Phosphoribosylglycinamide formyltransferase</fullName>
        <ecNumber evidence="6">2.1.2.2</ecNumber>
    </recommendedName>
    <alternativeName>
        <fullName evidence="6">5'-phosphoribosylglycinamide transformylase</fullName>
    </alternativeName>
    <alternativeName>
        <fullName evidence="6">GAR transformylase</fullName>
        <shortName evidence="6">GART</shortName>
    </alternativeName>
</protein>
<evidence type="ECO:0000256" key="3">
    <source>
        <dbReference type="ARBA" id="ARBA00022755"/>
    </source>
</evidence>
<evidence type="ECO:0000313" key="8">
    <source>
        <dbReference type="EMBL" id="GAA0206410.1"/>
    </source>
</evidence>
<dbReference type="EMBL" id="BAAACR010000004">
    <property type="protein sequence ID" value="GAA0206410.1"/>
    <property type="molecule type" value="Genomic_DNA"/>
</dbReference>
<dbReference type="EC" id="2.1.2.2" evidence="6"/>
<evidence type="ECO:0000256" key="2">
    <source>
        <dbReference type="ARBA" id="ARBA00022679"/>
    </source>
</evidence>
<evidence type="ECO:0000313" key="9">
    <source>
        <dbReference type="Proteomes" id="UP001500399"/>
    </source>
</evidence>
<comment type="similarity">
    <text evidence="4 6">Belongs to the GART family.</text>
</comment>
<dbReference type="PANTHER" id="PTHR43369">
    <property type="entry name" value="PHOSPHORIBOSYLGLYCINAMIDE FORMYLTRANSFERASE"/>
    <property type="match status" value="1"/>
</dbReference>
<comment type="caution">
    <text evidence="8">The sequence shown here is derived from an EMBL/GenBank/DDBJ whole genome shotgun (WGS) entry which is preliminary data.</text>
</comment>
<dbReference type="Proteomes" id="UP001500399">
    <property type="component" value="Unassembled WGS sequence"/>
</dbReference>
<feature type="site" description="Raises pKa of active site His" evidence="6">
    <location>
        <position position="147"/>
    </location>
</feature>
<dbReference type="InterPro" id="IPR001555">
    <property type="entry name" value="GART_AS"/>
</dbReference>
<comment type="catalytic activity">
    <reaction evidence="5 6">
        <text>N(1)-(5-phospho-beta-D-ribosyl)glycinamide + (6R)-10-formyltetrahydrofolate = N(2)-formyl-N(1)-(5-phospho-beta-D-ribosyl)glycinamide + (6S)-5,6,7,8-tetrahydrofolate + H(+)</text>
        <dbReference type="Rhea" id="RHEA:15053"/>
        <dbReference type="ChEBI" id="CHEBI:15378"/>
        <dbReference type="ChEBI" id="CHEBI:57453"/>
        <dbReference type="ChEBI" id="CHEBI:143788"/>
        <dbReference type="ChEBI" id="CHEBI:147286"/>
        <dbReference type="ChEBI" id="CHEBI:195366"/>
        <dbReference type="EC" id="2.1.2.2"/>
    </reaction>
</comment>
<dbReference type="SUPFAM" id="SSF53328">
    <property type="entry name" value="Formyltransferase"/>
    <property type="match status" value="1"/>
</dbReference>
<feature type="domain" description="Formyl transferase N-terminal" evidence="7">
    <location>
        <begin position="7"/>
        <end position="184"/>
    </location>
</feature>
<name>A0ABN0SYK3_9FIRM</name>
<gene>
    <name evidence="6 8" type="primary">purN</name>
    <name evidence="8" type="ORF">GCM10008919_07090</name>
</gene>
<keyword evidence="3 6" id="KW-0658">Purine biosynthesis</keyword>
<dbReference type="PANTHER" id="PTHR43369:SF2">
    <property type="entry name" value="PHOSPHORIBOSYLGLYCINAMIDE FORMYLTRANSFERASE"/>
    <property type="match status" value="1"/>
</dbReference>
<evidence type="ECO:0000256" key="4">
    <source>
        <dbReference type="ARBA" id="ARBA00038440"/>
    </source>
</evidence>